<evidence type="ECO:0000313" key="1">
    <source>
        <dbReference type="EMBL" id="MFD1372393.1"/>
    </source>
</evidence>
<gene>
    <name evidence="1" type="ORF">ACFQ5G_44315</name>
</gene>
<evidence type="ECO:0000313" key="2">
    <source>
        <dbReference type="Proteomes" id="UP001597183"/>
    </source>
</evidence>
<dbReference type="Proteomes" id="UP001597183">
    <property type="component" value="Unassembled WGS sequence"/>
</dbReference>
<keyword evidence="2" id="KW-1185">Reference proteome</keyword>
<comment type="caution">
    <text evidence="1">The sequence shown here is derived from an EMBL/GenBank/DDBJ whole genome shotgun (WGS) entry which is preliminary data.</text>
</comment>
<proteinExistence type="predicted"/>
<dbReference type="RefSeq" id="WP_317796175.1">
    <property type="nucleotide sequence ID" value="NZ_AP028461.1"/>
</dbReference>
<accession>A0ABW4AQ51</accession>
<reference evidence="2" key="1">
    <citation type="journal article" date="2019" name="Int. J. Syst. Evol. Microbiol.">
        <title>The Global Catalogue of Microorganisms (GCM) 10K type strain sequencing project: providing services to taxonomists for standard genome sequencing and annotation.</title>
        <authorList>
            <consortium name="The Broad Institute Genomics Platform"/>
            <consortium name="The Broad Institute Genome Sequencing Center for Infectious Disease"/>
            <person name="Wu L."/>
            <person name="Ma J."/>
        </authorList>
    </citation>
    <scope>NUCLEOTIDE SEQUENCE [LARGE SCALE GENOMIC DNA]</scope>
    <source>
        <strain evidence="2">CCM 7526</strain>
    </source>
</reference>
<organism evidence="1 2">
    <name type="scientific">Actinoplanes sichuanensis</name>
    <dbReference type="NCBI Taxonomy" id="512349"/>
    <lineage>
        <taxon>Bacteria</taxon>
        <taxon>Bacillati</taxon>
        <taxon>Actinomycetota</taxon>
        <taxon>Actinomycetes</taxon>
        <taxon>Micromonosporales</taxon>
        <taxon>Micromonosporaceae</taxon>
        <taxon>Actinoplanes</taxon>
    </lineage>
</organism>
<dbReference type="EMBL" id="JBHTMK010000055">
    <property type="protein sequence ID" value="MFD1372393.1"/>
    <property type="molecule type" value="Genomic_DNA"/>
</dbReference>
<protein>
    <submittedName>
        <fullName evidence="1">Uncharacterized protein</fullName>
    </submittedName>
</protein>
<name>A0ABW4AQ51_9ACTN</name>
<sequence>MKRVLITLVVVAVLGIAAIGVYGQVRRMNREAARQATIDRFVATHPLETTAAAIDWERRHGRATHFALVPQNRPPALVRMDPSESLVDGGVTDIYTYDGLKVVVNFTAVPGAHPCGDQPCIRDADFTVRTEDAPSLQHAAVWITGATSPVPAEIRQFWAKTAWVPIADAQWYIELAEKGSITLPD</sequence>